<accession>A0ABR6KTN2</accession>
<dbReference type="InterPro" id="IPR008969">
    <property type="entry name" value="CarboxyPept-like_regulatory"/>
</dbReference>
<comment type="caution">
    <text evidence="2">The sequence shown here is derived from an EMBL/GenBank/DDBJ whole genome shotgun (WGS) entry which is preliminary data.</text>
</comment>
<sequence>MDKAKQLFLISMNKLLAGLLTLLGFSLAACDKGGTCEYGSPYADYEIKGKVVDNQGYPIANIQIEISDSIPENGWMQKDTLYTDSDGKFQWKRGDFPRNTFQLISRDIDEEDNGGQFVTKTSFVSFRNADFKGGGTWYEGAASLETEITLDRYVDTHKAPHAFYTIHGQVTNDEGHPMGAIVISTTPSLLPNVPGNASKYLAITNEYGMYSFTCDLEAIEEYTIETSPLEGYGNSYEMKSEIINFAEIELSGGKGMLIGKGSKEVNFTLKKK</sequence>
<keyword evidence="3" id="KW-1185">Reference proteome</keyword>
<organism evidence="2 3">
    <name type="scientific">Parabacteroides faecis</name>
    <dbReference type="NCBI Taxonomy" id="1217282"/>
    <lineage>
        <taxon>Bacteria</taxon>
        <taxon>Pseudomonadati</taxon>
        <taxon>Bacteroidota</taxon>
        <taxon>Bacteroidia</taxon>
        <taxon>Bacteroidales</taxon>
        <taxon>Tannerellaceae</taxon>
        <taxon>Parabacteroides</taxon>
    </lineage>
</organism>
<dbReference type="EMBL" id="JACHOC010000012">
    <property type="protein sequence ID" value="MBB4624776.1"/>
    <property type="molecule type" value="Genomic_DNA"/>
</dbReference>
<feature type="chain" id="PRO_5047130010" evidence="1">
    <location>
        <begin position="29"/>
        <end position="272"/>
    </location>
</feature>
<gene>
    <name evidence="2" type="ORF">GGQ57_004721</name>
</gene>
<reference evidence="2 3" key="1">
    <citation type="submission" date="2020-08" db="EMBL/GenBank/DDBJ databases">
        <title>Genomic Encyclopedia of Type Strains, Phase IV (KMG-IV): sequencing the most valuable type-strain genomes for metagenomic binning, comparative biology and taxonomic classification.</title>
        <authorList>
            <person name="Goeker M."/>
        </authorList>
    </citation>
    <scope>NUCLEOTIDE SEQUENCE [LARGE SCALE GENOMIC DNA]</scope>
    <source>
        <strain evidence="2 3">DSM 102983</strain>
    </source>
</reference>
<name>A0ABR6KTN2_9BACT</name>
<dbReference type="Proteomes" id="UP000533637">
    <property type="component" value="Unassembled WGS sequence"/>
</dbReference>
<evidence type="ECO:0000313" key="3">
    <source>
        <dbReference type="Proteomes" id="UP000533637"/>
    </source>
</evidence>
<dbReference type="SUPFAM" id="SSF49464">
    <property type="entry name" value="Carboxypeptidase regulatory domain-like"/>
    <property type="match status" value="1"/>
</dbReference>
<evidence type="ECO:0000313" key="2">
    <source>
        <dbReference type="EMBL" id="MBB4624776.1"/>
    </source>
</evidence>
<keyword evidence="1" id="KW-0732">Signal</keyword>
<feature type="signal peptide" evidence="1">
    <location>
        <begin position="1"/>
        <end position="28"/>
    </location>
</feature>
<dbReference type="RefSeq" id="WP_183672302.1">
    <property type="nucleotide sequence ID" value="NZ_BMPB01000016.1"/>
</dbReference>
<protein>
    <submittedName>
        <fullName evidence="2">Lipoprotein (RSAM/lipoprotein system)</fullName>
    </submittedName>
</protein>
<dbReference type="PROSITE" id="PS51257">
    <property type="entry name" value="PROKAR_LIPOPROTEIN"/>
    <property type="match status" value="1"/>
</dbReference>
<evidence type="ECO:0000256" key="1">
    <source>
        <dbReference type="SAM" id="SignalP"/>
    </source>
</evidence>
<dbReference type="NCBIfam" id="TIGR04134">
    <property type="entry name" value="lipo_with_rSAM"/>
    <property type="match status" value="1"/>
</dbReference>
<keyword evidence="2" id="KW-0449">Lipoprotein</keyword>
<proteinExistence type="predicted"/>
<dbReference type="InterPro" id="IPR026403">
    <property type="entry name" value="Lipo_with_rSAM"/>
</dbReference>